<keyword evidence="3 4" id="KW-0326">Glycosidase</keyword>
<dbReference type="OrthoDB" id="9795222at2"/>
<dbReference type="PANTHER" id="PTHR31339:SF9">
    <property type="entry name" value="PLASMIN AND FIBRONECTIN-BINDING PROTEIN A"/>
    <property type="match status" value="1"/>
</dbReference>
<dbReference type="GO" id="GO:0005975">
    <property type="term" value="P:carbohydrate metabolic process"/>
    <property type="evidence" value="ECO:0007669"/>
    <property type="project" value="InterPro"/>
</dbReference>
<dbReference type="Pfam" id="PF00295">
    <property type="entry name" value="Glyco_hydro_28"/>
    <property type="match status" value="1"/>
</dbReference>
<dbReference type="InterPro" id="IPR012334">
    <property type="entry name" value="Pectin_lyas_fold"/>
</dbReference>
<dbReference type="SMART" id="SM00710">
    <property type="entry name" value="PbH1"/>
    <property type="match status" value="5"/>
</dbReference>
<gene>
    <name evidence="5" type="primary">picA</name>
    <name evidence="5" type="ORF">GCM10011316_18570</name>
</gene>
<dbReference type="PROSITE" id="PS00502">
    <property type="entry name" value="POLYGALACTURONASE"/>
    <property type="match status" value="1"/>
</dbReference>
<reference evidence="5" key="2">
    <citation type="submission" date="2020-09" db="EMBL/GenBank/DDBJ databases">
        <authorList>
            <person name="Sun Q."/>
            <person name="Zhou Y."/>
        </authorList>
    </citation>
    <scope>NUCLEOTIDE SEQUENCE</scope>
    <source>
        <strain evidence="5">CGMCC 1.12426</strain>
    </source>
</reference>
<dbReference type="InterPro" id="IPR006626">
    <property type="entry name" value="PbH1"/>
</dbReference>
<dbReference type="InterPro" id="IPR000743">
    <property type="entry name" value="Glyco_hydro_28"/>
</dbReference>
<evidence type="ECO:0000256" key="2">
    <source>
        <dbReference type="ARBA" id="ARBA00022801"/>
    </source>
</evidence>
<dbReference type="Proteomes" id="UP000605148">
    <property type="component" value="Unassembled WGS sequence"/>
</dbReference>
<accession>A0A916X087</accession>
<dbReference type="EMBL" id="BMFA01000005">
    <property type="protein sequence ID" value="GGB46739.1"/>
    <property type="molecule type" value="Genomic_DNA"/>
</dbReference>
<evidence type="ECO:0000313" key="6">
    <source>
        <dbReference type="Proteomes" id="UP000605148"/>
    </source>
</evidence>
<evidence type="ECO:0000256" key="4">
    <source>
        <dbReference type="RuleBase" id="RU361169"/>
    </source>
</evidence>
<dbReference type="Gene3D" id="2.160.20.10">
    <property type="entry name" value="Single-stranded right-handed beta-helix, Pectin lyase-like"/>
    <property type="match status" value="1"/>
</dbReference>
<comment type="caution">
    <text evidence="5">The sequence shown here is derived from an EMBL/GenBank/DDBJ whole genome shotgun (WGS) entry which is preliminary data.</text>
</comment>
<keyword evidence="6" id="KW-1185">Reference proteome</keyword>
<dbReference type="GO" id="GO:0004650">
    <property type="term" value="F:polygalacturonase activity"/>
    <property type="evidence" value="ECO:0007669"/>
    <property type="project" value="InterPro"/>
</dbReference>
<keyword evidence="2 4" id="KW-0378">Hydrolase</keyword>
<protein>
    <submittedName>
        <fullName evidence="5">Polygalacturonase</fullName>
    </submittedName>
</protein>
<dbReference type="PANTHER" id="PTHR31339">
    <property type="entry name" value="PECTIN LYASE-RELATED"/>
    <property type="match status" value="1"/>
</dbReference>
<dbReference type="InterPro" id="IPR051801">
    <property type="entry name" value="GH28_Enzymes"/>
</dbReference>
<reference evidence="5" key="1">
    <citation type="journal article" date="2014" name="Int. J. Syst. Evol. Microbiol.">
        <title>Complete genome sequence of Corynebacterium casei LMG S-19264T (=DSM 44701T), isolated from a smear-ripened cheese.</title>
        <authorList>
            <consortium name="US DOE Joint Genome Institute (JGI-PGF)"/>
            <person name="Walter F."/>
            <person name="Albersmeier A."/>
            <person name="Kalinowski J."/>
            <person name="Ruckert C."/>
        </authorList>
    </citation>
    <scope>NUCLEOTIDE SEQUENCE</scope>
    <source>
        <strain evidence="5">CGMCC 1.12426</strain>
    </source>
</reference>
<dbReference type="InterPro" id="IPR011050">
    <property type="entry name" value="Pectin_lyase_fold/virulence"/>
</dbReference>
<evidence type="ECO:0000256" key="3">
    <source>
        <dbReference type="ARBA" id="ARBA00023295"/>
    </source>
</evidence>
<dbReference type="RefSeq" id="WP_150496042.1">
    <property type="nucleotide sequence ID" value="NZ_BMFA01000005.1"/>
</dbReference>
<proteinExistence type="inferred from homology"/>
<sequence length="502" mass="53733">MSDLSLLALSPRTACFLFAGIEAKYRLPQGETWQLHSEDGSLLSTGSSQTAALYFTGLEPDEAYRLTVSNTCATFKTARCAGALRITDLGADDNAPDNTAAIQSAIDRVPTGGSLIVPRGRFVTGPLFLKSHMTLHLETGAELALKADWTDWPILPARNAQGLVVGTWEGEPAESFAALINAVGASHLAITGQGILDGGGDRGDWWTWPKETRRGARRPRTVFLAYCDHVEISGCTIRNSPSWTVHPMRCRDLKAVSLKIENPPDSPNTDGFNPESCEDVSLIGLHFSVGDDCIAIKSGKRTGHDDTHLAPTRNVLISNCLMERGHGAVVLGSEMSGDITDIKIQKCQFVGTDRGLRIKTRRGRGGKIARISMSDVVMDGVDTAFSANGFYFCDADGQSEAVQSRSPAPRGTGTPSVEGVTLRNILAENVRLAAVALLGLPEAPFRDIHLDGFDVTFDPLAEAGIPLMACGVPACRHEGIWADFAQVNGGISMHSKDGIHAL</sequence>
<organism evidence="5 6">
    <name type="scientific">Roseibium aquae</name>
    <dbReference type="NCBI Taxonomy" id="1323746"/>
    <lineage>
        <taxon>Bacteria</taxon>
        <taxon>Pseudomonadati</taxon>
        <taxon>Pseudomonadota</taxon>
        <taxon>Alphaproteobacteria</taxon>
        <taxon>Hyphomicrobiales</taxon>
        <taxon>Stappiaceae</taxon>
        <taxon>Roseibium</taxon>
    </lineage>
</organism>
<comment type="similarity">
    <text evidence="1 4">Belongs to the glycosyl hydrolase 28 family.</text>
</comment>
<dbReference type="SUPFAM" id="SSF51126">
    <property type="entry name" value="Pectin lyase-like"/>
    <property type="match status" value="1"/>
</dbReference>
<evidence type="ECO:0000256" key="1">
    <source>
        <dbReference type="ARBA" id="ARBA00008834"/>
    </source>
</evidence>
<evidence type="ECO:0000313" key="5">
    <source>
        <dbReference type="EMBL" id="GGB46739.1"/>
    </source>
</evidence>
<name>A0A916X087_9HYPH</name>
<dbReference type="AlphaFoldDB" id="A0A916X087"/>